<evidence type="ECO:0000256" key="2">
    <source>
        <dbReference type="ARBA" id="ARBA00022475"/>
    </source>
</evidence>
<name>A0AAP3Q505_9FIRM</name>
<gene>
    <name evidence="8" type="ORF">PNE45_12745</name>
</gene>
<evidence type="ECO:0000256" key="4">
    <source>
        <dbReference type="ARBA" id="ARBA00022989"/>
    </source>
</evidence>
<feature type="transmembrane region" description="Helical" evidence="7">
    <location>
        <begin position="296"/>
        <end position="320"/>
    </location>
</feature>
<dbReference type="PIRSF" id="PIRSF035875">
    <property type="entry name" value="RNase_BN"/>
    <property type="match status" value="1"/>
</dbReference>
<feature type="region of interest" description="Disordered" evidence="6">
    <location>
        <begin position="1"/>
        <end position="29"/>
    </location>
</feature>
<evidence type="ECO:0000313" key="9">
    <source>
        <dbReference type="Proteomes" id="UP001212823"/>
    </source>
</evidence>
<keyword evidence="2" id="KW-1003">Cell membrane</keyword>
<protein>
    <submittedName>
        <fullName evidence="8">YihY/virulence factor BrkB family protein</fullName>
    </submittedName>
</protein>
<dbReference type="GO" id="GO:0005886">
    <property type="term" value="C:plasma membrane"/>
    <property type="evidence" value="ECO:0007669"/>
    <property type="project" value="UniProtKB-SubCell"/>
</dbReference>
<accession>A0AAP3Q505</accession>
<keyword evidence="4 7" id="KW-1133">Transmembrane helix</keyword>
<dbReference type="Proteomes" id="UP001212823">
    <property type="component" value="Unassembled WGS sequence"/>
</dbReference>
<keyword evidence="3 7" id="KW-0812">Transmembrane</keyword>
<evidence type="ECO:0000256" key="7">
    <source>
        <dbReference type="SAM" id="Phobius"/>
    </source>
</evidence>
<dbReference type="NCBIfam" id="TIGR00765">
    <property type="entry name" value="yihY_not_rbn"/>
    <property type="match status" value="1"/>
</dbReference>
<evidence type="ECO:0000256" key="5">
    <source>
        <dbReference type="ARBA" id="ARBA00023136"/>
    </source>
</evidence>
<feature type="transmembrane region" description="Helical" evidence="7">
    <location>
        <begin position="187"/>
        <end position="210"/>
    </location>
</feature>
<organism evidence="8 9">
    <name type="scientific">Agathobacter rectalis</name>
    <dbReference type="NCBI Taxonomy" id="39491"/>
    <lineage>
        <taxon>Bacteria</taxon>
        <taxon>Bacillati</taxon>
        <taxon>Bacillota</taxon>
        <taxon>Clostridia</taxon>
        <taxon>Lachnospirales</taxon>
        <taxon>Lachnospiraceae</taxon>
        <taxon>Agathobacter</taxon>
    </lineage>
</organism>
<keyword evidence="5 7" id="KW-0472">Membrane</keyword>
<evidence type="ECO:0000256" key="6">
    <source>
        <dbReference type="SAM" id="MobiDB-lite"/>
    </source>
</evidence>
<dbReference type="PANTHER" id="PTHR30213">
    <property type="entry name" value="INNER MEMBRANE PROTEIN YHJD"/>
    <property type="match status" value="1"/>
</dbReference>
<dbReference type="PANTHER" id="PTHR30213:SF0">
    <property type="entry name" value="UPF0761 MEMBRANE PROTEIN YIHY"/>
    <property type="match status" value="1"/>
</dbReference>
<sequence>MTKQSRPDLDSETHNKAAEKINTEKSKTLGIKTEKRKAVGGDCKESNIEEKSARKYSRRWDIIVTAFDFVTNFSESSISAYAGQAAFFLMLSFFPFLLFFFSLLSWTPLTEADFLMWASSFIPESFGDIMKDLASEVYASGTGRLSITMITAVYLSSKAFISFQLGLDDMYHVKENRNFILRRIYSVLYSIVFALALIFLLGIMVFGNMLRKMYFSNVHHIIGSIIGSVVDYRLVICLPVLILFFWVIYVFLPNKKQRAKYQLPGAVFAAAAWMIFSGIFSVYVDKYNNYSSFYGTMTTIALIMVWLYGCMYVLFIGGIINRTWEERMEAKKYYK</sequence>
<dbReference type="RefSeq" id="WP_015516774.1">
    <property type="nucleotide sequence ID" value="NZ_JAAIMP010000022.1"/>
</dbReference>
<evidence type="ECO:0000256" key="1">
    <source>
        <dbReference type="ARBA" id="ARBA00004651"/>
    </source>
</evidence>
<feature type="transmembrane region" description="Helical" evidence="7">
    <location>
        <begin position="263"/>
        <end position="284"/>
    </location>
</feature>
<feature type="transmembrane region" description="Helical" evidence="7">
    <location>
        <begin position="85"/>
        <end position="106"/>
    </location>
</feature>
<dbReference type="InterPro" id="IPR017039">
    <property type="entry name" value="Virul_fac_BrkB"/>
</dbReference>
<dbReference type="Pfam" id="PF03631">
    <property type="entry name" value="Virul_fac_BrkB"/>
    <property type="match status" value="1"/>
</dbReference>
<dbReference type="AlphaFoldDB" id="A0AAP3Q505"/>
<evidence type="ECO:0000256" key="3">
    <source>
        <dbReference type="ARBA" id="ARBA00022692"/>
    </source>
</evidence>
<comment type="caution">
    <text evidence="8">The sequence shown here is derived from an EMBL/GenBank/DDBJ whole genome shotgun (WGS) entry which is preliminary data.</text>
</comment>
<comment type="subcellular location">
    <subcellularLocation>
        <location evidence="1">Cell membrane</location>
        <topology evidence="1">Multi-pass membrane protein</topology>
    </subcellularLocation>
</comment>
<feature type="transmembrane region" description="Helical" evidence="7">
    <location>
        <begin position="230"/>
        <end position="251"/>
    </location>
</feature>
<feature type="transmembrane region" description="Helical" evidence="7">
    <location>
        <begin position="145"/>
        <end position="167"/>
    </location>
</feature>
<dbReference type="EMBL" id="JAQLYE010000026">
    <property type="protein sequence ID" value="MDB8018892.1"/>
    <property type="molecule type" value="Genomic_DNA"/>
</dbReference>
<reference evidence="8" key="1">
    <citation type="submission" date="2023-01" db="EMBL/GenBank/DDBJ databases">
        <title>Human gut microbiome strain richness.</title>
        <authorList>
            <person name="Chen-Liaw A."/>
        </authorList>
    </citation>
    <scope>NUCLEOTIDE SEQUENCE</scope>
    <source>
        <strain evidence="8">1001283st1_D2_1001283B150209_150212</strain>
    </source>
</reference>
<evidence type="ECO:0000313" key="8">
    <source>
        <dbReference type="EMBL" id="MDB8018892.1"/>
    </source>
</evidence>
<proteinExistence type="predicted"/>